<dbReference type="AlphaFoldDB" id="A0A9W6ZS27"/>
<dbReference type="InterPro" id="IPR015421">
    <property type="entry name" value="PyrdxlP-dep_Trfase_major"/>
</dbReference>
<reference evidence="1" key="1">
    <citation type="submission" date="2022-07" db="EMBL/GenBank/DDBJ databases">
        <title>Genome analysis of Parmales, a sister group of diatoms, reveals the evolutionary specialization of diatoms from phago-mixotrophs to photoautotrophs.</title>
        <authorList>
            <person name="Ban H."/>
            <person name="Sato S."/>
            <person name="Yoshikawa S."/>
            <person name="Kazumasa Y."/>
            <person name="Nakamura Y."/>
            <person name="Ichinomiya M."/>
            <person name="Saitoh K."/>
            <person name="Sato N."/>
            <person name="Blanc-Mathieu R."/>
            <person name="Endo H."/>
            <person name="Kuwata A."/>
            <person name="Ogata H."/>
        </authorList>
    </citation>
    <scope>NUCLEOTIDE SEQUENCE</scope>
</reference>
<comment type="caution">
    <text evidence="1">The sequence shown here is derived from an EMBL/GenBank/DDBJ whole genome shotgun (WGS) entry which is preliminary data.</text>
</comment>
<evidence type="ECO:0000313" key="2">
    <source>
        <dbReference type="Proteomes" id="UP001165082"/>
    </source>
</evidence>
<dbReference type="EMBL" id="BRXZ01006150">
    <property type="protein sequence ID" value="GMH56108.1"/>
    <property type="molecule type" value="Genomic_DNA"/>
</dbReference>
<dbReference type="Gene3D" id="3.40.640.10">
    <property type="entry name" value="Type I PLP-dependent aspartate aminotransferase-like (Major domain)"/>
    <property type="match status" value="1"/>
</dbReference>
<sequence length="34" mass="3687">MIVQGFASGDAPTDAESIRMFVEDGHEMALVQSF</sequence>
<evidence type="ECO:0000313" key="1">
    <source>
        <dbReference type="EMBL" id="GMH56108.1"/>
    </source>
</evidence>
<keyword evidence="2" id="KW-1185">Reference proteome</keyword>
<accession>A0A9W6ZS27</accession>
<dbReference type="Proteomes" id="UP001165082">
    <property type="component" value="Unassembled WGS sequence"/>
</dbReference>
<feature type="non-terminal residue" evidence="1">
    <location>
        <position position="34"/>
    </location>
</feature>
<name>A0A9W6ZS27_9STRA</name>
<gene>
    <name evidence="1" type="ORF">TrRE_jg10396</name>
</gene>
<organism evidence="1 2">
    <name type="scientific">Triparma retinervis</name>
    <dbReference type="NCBI Taxonomy" id="2557542"/>
    <lineage>
        <taxon>Eukaryota</taxon>
        <taxon>Sar</taxon>
        <taxon>Stramenopiles</taxon>
        <taxon>Ochrophyta</taxon>
        <taxon>Bolidophyceae</taxon>
        <taxon>Parmales</taxon>
        <taxon>Triparmaceae</taxon>
        <taxon>Triparma</taxon>
    </lineage>
</organism>
<protein>
    <submittedName>
        <fullName evidence="1">Uncharacterized protein</fullName>
    </submittedName>
</protein>
<proteinExistence type="predicted"/>